<gene>
    <name evidence="1" type="ORF">NQ176_g9139</name>
</gene>
<evidence type="ECO:0000313" key="2">
    <source>
        <dbReference type="Proteomes" id="UP001143910"/>
    </source>
</evidence>
<dbReference type="EMBL" id="JANJQO010001974">
    <property type="protein sequence ID" value="KAJ2968522.1"/>
    <property type="molecule type" value="Genomic_DNA"/>
</dbReference>
<comment type="caution">
    <text evidence="1">The sequence shown here is derived from an EMBL/GenBank/DDBJ whole genome shotgun (WGS) entry which is preliminary data.</text>
</comment>
<protein>
    <submittedName>
        <fullName evidence="1">Uncharacterized protein</fullName>
    </submittedName>
</protein>
<keyword evidence="2" id="KW-1185">Reference proteome</keyword>
<sequence>MTKELEGIQNVAHVEGDEVGGQDQDLTKEMADRLFAAKQSTEVEVTMSLWEALKLYPMASMWSILISFAVVMEDAYPEFVQRFGVADAKGQYQIPASWQAALGNGGAVGQIVGLLLNGWLAEKYGYRAAMCYSLFATIAFIFLFFFAQNLQMLLAAKILIGVPLGVFQTLTTSYACEVGPVALRAYLTTWVNACWGIGQLIATGILKSLLNRKDQWGWRIPFALQWFWPIPLLIITYLAPESPWWLVRRGRHDRAKHALKRLTAKSSVKGFDIDNTIQMMIHTQEVEKEACMKSRYIDCFRGVNLRRTEIVCMVWTVQNLCGSAFMSYSTYFLVQAGLNPSESYSLSMGQYAINTAGTFAVWGLLALGVRRRTMYLWGCIFMGVFLIIIGCVSLNKSKAASWAVGSMLLAWNVMYQFSVGTIAFSLVTELTSRQLMVKTLNLGRALYNVEGIIIGSLNPYMLNPTAWNWGGKTAFFWVGFDALCIIWVYYRLPDPTGMSFAEIDKRFEMGIPARQFSKVEIEDI</sequence>
<organism evidence="1 2">
    <name type="scientific">Zarea fungicola</name>
    <dbReference type="NCBI Taxonomy" id="93591"/>
    <lineage>
        <taxon>Eukaryota</taxon>
        <taxon>Fungi</taxon>
        <taxon>Dikarya</taxon>
        <taxon>Ascomycota</taxon>
        <taxon>Pezizomycotina</taxon>
        <taxon>Sordariomycetes</taxon>
        <taxon>Hypocreomycetidae</taxon>
        <taxon>Hypocreales</taxon>
        <taxon>Cordycipitaceae</taxon>
        <taxon>Zarea</taxon>
    </lineage>
</organism>
<reference evidence="1" key="1">
    <citation type="submission" date="2022-08" db="EMBL/GenBank/DDBJ databases">
        <title>Genome Sequence of Lecanicillium fungicola.</title>
        <authorList>
            <person name="Buettner E."/>
        </authorList>
    </citation>
    <scope>NUCLEOTIDE SEQUENCE</scope>
    <source>
        <strain evidence="1">Babe33</strain>
    </source>
</reference>
<proteinExistence type="predicted"/>
<dbReference type="Proteomes" id="UP001143910">
    <property type="component" value="Unassembled WGS sequence"/>
</dbReference>
<name>A0ACC1MPC3_9HYPO</name>
<evidence type="ECO:0000313" key="1">
    <source>
        <dbReference type="EMBL" id="KAJ2968522.1"/>
    </source>
</evidence>
<accession>A0ACC1MPC3</accession>